<comment type="similarity">
    <text evidence="2">Belongs to the IucA/IucC family.</text>
</comment>
<dbReference type="AlphaFoldDB" id="I0JSU5"/>
<dbReference type="KEGG" id="hhd:HBHAL_4880"/>
<proteinExistence type="inferred from homology"/>
<feature type="domain" description="Aerobactin siderophore biosynthesis IucA/IucC-like C-terminal" evidence="4">
    <location>
        <begin position="486"/>
        <end position="650"/>
    </location>
</feature>
<dbReference type="InterPro" id="IPR037455">
    <property type="entry name" value="LucA/IucC-like"/>
</dbReference>
<organism evidence="5 6">
    <name type="scientific">Halobacillus halophilus (strain ATCC 35676 / DSM 2266 / JCM 20832 / KCTC 3685 / LMG 17431 / NBRC 102448 / NCIMB 2269)</name>
    <name type="common">Sporosarcina halophila</name>
    <dbReference type="NCBI Taxonomy" id="866895"/>
    <lineage>
        <taxon>Bacteria</taxon>
        <taxon>Bacillati</taxon>
        <taxon>Bacillota</taxon>
        <taxon>Bacilli</taxon>
        <taxon>Bacillales</taxon>
        <taxon>Bacillaceae</taxon>
        <taxon>Halobacillus</taxon>
    </lineage>
</organism>
<feature type="domain" description="Aerobactin siderophore biosynthesis IucA/IucC N-terminal" evidence="3">
    <location>
        <begin position="223"/>
        <end position="454"/>
    </location>
</feature>
<comment type="pathway">
    <text evidence="1">Siderophore biosynthesis.</text>
</comment>
<evidence type="ECO:0000256" key="2">
    <source>
        <dbReference type="ARBA" id="ARBA00007832"/>
    </source>
</evidence>
<dbReference type="Gene3D" id="1.10.510.40">
    <property type="match status" value="1"/>
</dbReference>
<dbReference type="Pfam" id="PF06276">
    <property type="entry name" value="FhuF"/>
    <property type="match status" value="1"/>
</dbReference>
<dbReference type="InterPro" id="IPR022770">
    <property type="entry name" value="IucA/IucC-like_C"/>
</dbReference>
<dbReference type="RefSeq" id="WP_014645101.1">
    <property type="nucleotide sequence ID" value="NC_017668.1"/>
</dbReference>
<dbReference type="PANTHER" id="PTHR34384">
    <property type="entry name" value="L-2,3-DIAMINOPROPANOATE--CITRATE LIGASE"/>
    <property type="match status" value="1"/>
</dbReference>
<dbReference type="InterPro" id="IPR007310">
    <property type="entry name" value="Aerobactin_biosyn_IucA/IucC_N"/>
</dbReference>
<evidence type="ECO:0000313" key="5">
    <source>
        <dbReference type="EMBL" id="CCG47217.1"/>
    </source>
</evidence>
<evidence type="ECO:0008006" key="7">
    <source>
        <dbReference type="Google" id="ProtNLM"/>
    </source>
</evidence>
<dbReference type="GO" id="GO:0019290">
    <property type="term" value="P:siderophore biosynthetic process"/>
    <property type="evidence" value="ECO:0007669"/>
    <property type="project" value="InterPro"/>
</dbReference>
<dbReference type="HOGENOM" id="CLU_018524_3_0_9"/>
<gene>
    <name evidence="5" type="ordered locus">HBHAL_4880</name>
</gene>
<accession>I0JSU5</accession>
<dbReference type="eggNOG" id="COG4264">
    <property type="taxonomic scope" value="Bacteria"/>
</dbReference>
<dbReference type="GO" id="GO:0016881">
    <property type="term" value="F:acid-amino acid ligase activity"/>
    <property type="evidence" value="ECO:0007669"/>
    <property type="project" value="UniProtKB-ARBA"/>
</dbReference>
<evidence type="ECO:0000256" key="1">
    <source>
        <dbReference type="ARBA" id="ARBA00004924"/>
    </source>
</evidence>
<dbReference type="Pfam" id="PF04183">
    <property type="entry name" value="IucA_IucC"/>
    <property type="match status" value="1"/>
</dbReference>
<evidence type="ECO:0000313" key="6">
    <source>
        <dbReference type="Proteomes" id="UP000007397"/>
    </source>
</evidence>
<dbReference type="PATRIC" id="fig|866895.3.peg.3917"/>
<dbReference type="Proteomes" id="UP000007397">
    <property type="component" value="Chromosome"/>
</dbReference>
<dbReference type="PANTHER" id="PTHR34384:SF6">
    <property type="entry name" value="STAPHYLOFERRIN B SYNTHASE"/>
    <property type="match status" value="1"/>
</dbReference>
<evidence type="ECO:0000259" key="3">
    <source>
        <dbReference type="Pfam" id="PF04183"/>
    </source>
</evidence>
<sequence>MTIPLPKLEKHGKVQPLLEEQNCLRFLYEKKPEYVSQFLTYMEKGRKGILHKLADSILRENINEYYSGAIDLKKQGHTLFINEKPHAWEGIYKRLRDFPLQEELSYKMVQFKRYAILFPVQREYSFHLVETNGDLVYLGEHEIRIISVASELVRLMFTKEEYPNRNAFIQELDNGTANLALAYMYNDIWKTVIKREASQLDAATTFEYLEEKQKHTPDFSKSLFFEQLVVDGHHLHPGAKTKLGLSFQDVFQYSGEFHQSFGVRFAAVRRDYLRTTLEKGSILKRFFPREWHDAVKELNDRGYNADEFDVLPVHPWQFEHAVPSIYEEEIYREVMILLEDPKLSAQATSSFRTVAPMDNEAPVLKLAVNSQMTSTVRSISTQTAMNSTIFSSMIAKIMDQEEHLNGFVPLNELSGAAFRSEDQLKSRNLTMLIRENIDAKIEEDEAAIAGMALYAESPVTETTMLKELAEQLRVEESLTKAQAAEEFFNDYIQTVIPAYVTLMVKYGVALEGHLQNSIPVFRKGRLTRFFFRDWGGSRVHEQRIRKQNLNPSFATGSVSVTSELSEVHNKLYYTVFQNHLGEIIRQLVLYSGLEEKDFWKQVKLTCEKTFETLREDPNLKKAVEEDRAFLYQSSVMHKSLTKMRLTDSKEYGYNKVPNPLAY</sequence>
<protein>
    <recommendedName>
        <fullName evidence="7">Siderophore biosynthesis protein</fullName>
    </recommendedName>
</protein>
<keyword evidence="6" id="KW-1185">Reference proteome</keyword>
<reference evidence="5 6" key="1">
    <citation type="journal article" date="2013" name="Environ. Microbiol.">
        <title>Chloride and organic osmolytes: a hybrid strategy to cope with elevated salinities by the moderately halophilic, chloride-dependent bacterium Halobacillus halophilus.</title>
        <authorList>
            <person name="Saum S.H."/>
            <person name="Pfeiffer F."/>
            <person name="Palm P."/>
            <person name="Rampp M."/>
            <person name="Schuster S.C."/>
            <person name="Muller V."/>
            <person name="Oesterhelt D."/>
        </authorList>
    </citation>
    <scope>NUCLEOTIDE SEQUENCE [LARGE SCALE GENOMIC DNA]</scope>
    <source>
        <strain evidence="6">ATCC 35676 / DSM 2266 / JCM 20832 / KCTC 3685 / LMG 17431 / NBRC 102448 / NCIMB 2269</strain>
    </source>
</reference>
<dbReference type="EMBL" id="HE717023">
    <property type="protein sequence ID" value="CCG47217.1"/>
    <property type="molecule type" value="Genomic_DNA"/>
</dbReference>
<evidence type="ECO:0000259" key="4">
    <source>
        <dbReference type="Pfam" id="PF06276"/>
    </source>
</evidence>
<dbReference type="STRING" id="866895.HBHAL_4880"/>
<name>I0JSU5_HALH3</name>